<name>A0ABM0JCQ5_APLCA</name>
<feature type="region of interest" description="Disordered" evidence="1">
    <location>
        <begin position="303"/>
        <end position="328"/>
    </location>
</feature>
<evidence type="ECO:0000313" key="3">
    <source>
        <dbReference type="RefSeq" id="XP_005090691.1"/>
    </source>
</evidence>
<proteinExistence type="predicted"/>
<accession>A0ABM0JCQ5</accession>
<feature type="region of interest" description="Disordered" evidence="1">
    <location>
        <begin position="232"/>
        <end position="273"/>
    </location>
</feature>
<sequence>MQGGDAVFKVPKVAKKKVINLYCHETLADLDESWDSPSRPTPFGCKRSIKQDDNNMLQKSEHWKKTASTRSYSCKESSYVSSDEMISVPSQERNTRGTLINSSWNLQDMILNDPMLNSRAFDERGDIDVAVESLLTHDSDSDLMLQHPASDKYTSGLLAELTRASRPSEVPAIPEMEWTVPELDWHQQRHQKSPQRSQKLKAHSVTTTYSVDMDEGMAYTQDILLVRDESMANADSDSSGSDVDWDSLTPPVPGSPSDHTVPDLENMNSPTYEQSCCTHDPVLVPQASGLRWSNSRNNNIHTMSVPSLGGQRSLRDSSLDQTVPDFLL</sequence>
<dbReference type="Proteomes" id="UP000694888">
    <property type="component" value="Unplaced"/>
</dbReference>
<organism evidence="2 3">
    <name type="scientific">Aplysia californica</name>
    <name type="common">California sea hare</name>
    <dbReference type="NCBI Taxonomy" id="6500"/>
    <lineage>
        <taxon>Eukaryota</taxon>
        <taxon>Metazoa</taxon>
        <taxon>Spiralia</taxon>
        <taxon>Lophotrochozoa</taxon>
        <taxon>Mollusca</taxon>
        <taxon>Gastropoda</taxon>
        <taxon>Heterobranchia</taxon>
        <taxon>Euthyneura</taxon>
        <taxon>Tectipleura</taxon>
        <taxon>Aplysiida</taxon>
        <taxon>Aplysioidea</taxon>
        <taxon>Aplysiidae</taxon>
        <taxon>Aplysia</taxon>
    </lineage>
</organism>
<gene>
    <name evidence="3" type="primary">LOC101861707</name>
</gene>
<dbReference type="GeneID" id="101861707"/>
<reference evidence="3" key="1">
    <citation type="submission" date="2025-08" db="UniProtKB">
        <authorList>
            <consortium name="RefSeq"/>
        </authorList>
    </citation>
    <scope>IDENTIFICATION</scope>
</reference>
<keyword evidence="2" id="KW-1185">Reference proteome</keyword>
<evidence type="ECO:0000313" key="2">
    <source>
        <dbReference type="Proteomes" id="UP000694888"/>
    </source>
</evidence>
<protein>
    <submittedName>
        <fullName evidence="3">Uncharacterized protein LOC101861707</fullName>
    </submittedName>
</protein>
<dbReference type="RefSeq" id="XP_005090691.1">
    <property type="nucleotide sequence ID" value="XM_005090634.2"/>
</dbReference>
<evidence type="ECO:0000256" key="1">
    <source>
        <dbReference type="SAM" id="MobiDB-lite"/>
    </source>
</evidence>